<dbReference type="InterPro" id="IPR016160">
    <property type="entry name" value="Ald_DH_CS_CYS"/>
</dbReference>
<name>A0A9J6GHI0_HAELO</name>
<dbReference type="InterPro" id="IPR016161">
    <property type="entry name" value="Ald_DH/histidinol_DH"/>
</dbReference>
<keyword evidence="3" id="KW-0520">NAD</keyword>
<dbReference type="OrthoDB" id="310895at2759"/>
<gene>
    <name evidence="5" type="ORF">HPB48_014482</name>
</gene>
<evidence type="ECO:0000313" key="6">
    <source>
        <dbReference type="Proteomes" id="UP000821853"/>
    </source>
</evidence>
<protein>
    <recommendedName>
        <fullName evidence="4">Aldehyde dehydrogenase domain-containing protein</fullName>
    </recommendedName>
</protein>
<evidence type="ECO:0000256" key="3">
    <source>
        <dbReference type="ARBA" id="ARBA00023027"/>
    </source>
</evidence>
<dbReference type="InterPro" id="IPR015590">
    <property type="entry name" value="Aldehyde_DH_dom"/>
</dbReference>
<keyword evidence="2" id="KW-0560">Oxidoreductase</keyword>
<evidence type="ECO:0000256" key="2">
    <source>
        <dbReference type="ARBA" id="ARBA00023002"/>
    </source>
</evidence>
<dbReference type="EMBL" id="JABSTR010000007">
    <property type="protein sequence ID" value="KAH9374643.1"/>
    <property type="molecule type" value="Genomic_DNA"/>
</dbReference>
<dbReference type="SUPFAM" id="SSF53720">
    <property type="entry name" value="ALDH-like"/>
    <property type="match status" value="1"/>
</dbReference>
<dbReference type="VEuPathDB" id="VectorBase:HLOH_049395"/>
<sequence length="115" mass="12714">MGRKNAAIVFEDTAQKKCIGSVIKACFLNQGEVCICTTGIYIHKKLYQTFTEAFASGGKEAQGRPAPERVCAWVRLKQHLKHFRLCITLATEDGGKMLCGGIREEPDLPKENKNG</sequence>
<evidence type="ECO:0000313" key="5">
    <source>
        <dbReference type="EMBL" id="KAH9374643.1"/>
    </source>
</evidence>
<comment type="caution">
    <text evidence="5">The sequence shown here is derived from an EMBL/GenBank/DDBJ whole genome shotgun (WGS) entry which is preliminary data.</text>
</comment>
<dbReference type="Proteomes" id="UP000821853">
    <property type="component" value="Chromosome 5"/>
</dbReference>
<keyword evidence="6" id="KW-1185">Reference proteome</keyword>
<dbReference type="AlphaFoldDB" id="A0A9J6GHI0"/>
<dbReference type="Pfam" id="PF00171">
    <property type="entry name" value="Aldedh"/>
    <property type="match status" value="1"/>
</dbReference>
<dbReference type="PANTHER" id="PTHR43720:SF2">
    <property type="entry name" value="2-AMINOMUCONIC SEMIALDEHYDE DEHYDROGENASE"/>
    <property type="match status" value="1"/>
</dbReference>
<accession>A0A9J6GHI0</accession>
<dbReference type="InterPro" id="IPR016163">
    <property type="entry name" value="Ald_DH_C"/>
</dbReference>
<comment type="similarity">
    <text evidence="1">Belongs to the aldehyde dehydrogenase family.</text>
</comment>
<dbReference type="PROSITE" id="PS00070">
    <property type="entry name" value="ALDEHYDE_DEHYDR_CYS"/>
    <property type="match status" value="1"/>
</dbReference>
<evidence type="ECO:0000256" key="1">
    <source>
        <dbReference type="ARBA" id="ARBA00009986"/>
    </source>
</evidence>
<feature type="domain" description="Aldehyde dehydrogenase" evidence="4">
    <location>
        <begin position="1"/>
        <end position="106"/>
    </location>
</feature>
<reference evidence="5 6" key="1">
    <citation type="journal article" date="2020" name="Cell">
        <title>Large-Scale Comparative Analyses of Tick Genomes Elucidate Their Genetic Diversity and Vector Capacities.</title>
        <authorList>
            <consortium name="Tick Genome and Microbiome Consortium (TIGMIC)"/>
            <person name="Jia N."/>
            <person name="Wang J."/>
            <person name="Shi W."/>
            <person name="Du L."/>
            <person name="Sun Y."/>
            <person name="Zhan W."/>
            <person name="Jiang J.F."/>
            <person name="Wang Q."/>
            <person name="Zhang B."/>
            <person name="Ji P."/>
            <person name="Bell-Sakyi L."/>
            <person name="Cui X.M."/>
            <person name="Yuan T.T."/>
            <person name="Jiang B.G."/>
            <person name="Yang W.F."/>
            <person name="Lam T.T."/>
            <person name="Chang Q.C."/>
            <person name="Ding S.J."/>
            <person name="Wang X.J."/>
            <person name="Zhu J.G."/>
            <person name="Ruan X.D."/>
            <person name="Zhao L."/>
            <person name="Wei J.T."/>
            <person name="Ye R.Z."/>
            <person name="Que T.C."/>
            <person name="Du C.H."/>
            <person name="Zhou Y.H."/>
            <person name="Cheng J.X."/>
            <person name="Dai P.F."/>
            <person name="Guo W.B."/>
            <person name="Han X.H."/>
            <person name="Huang E.J."/>
            <person name="Li L.F."/>
            <person name="Wei W."/>
            <person name="Gao Y.C."/>
            <person name="Liu J.Z."/>
            <person name="Shao H.Z."/>
            <person name="Wang X."/>
            <person name="Wang C.C."/>
            <person name="Yang T.C."/>
            <person name="Huo Q.B."/>
            <person name="Li W."/>
            <person name="Chen H.Y."/>
            <person name="Chen S.E."/>
            <person name="Zhou L.G."/>
            <person name="Ni X.B."/>
            <person name="Tian J.H."/>
            <person name="Sheng Y."/>
            <person name="Liu T."/>
            <person name="Pan Y.S."/>
            <person name="Xia L.Y."/>
            <person name="Li J."/>
            <person name="Zhao F."/>
            <person name="Cao W.C."/>
        </authorList>
    </citation>
    <scope>NUCLEOTIDE SEQUENCE [LARGE SCALE GENOMIC DNA]</scope>
    <source>
        <strain evidence="5">HaeL-2018</strain>
    </source>
</reference>
<dbReference type="PANTHER" id="PTHR43720">
    <property type="entry name" value="2-AMINOMUCONIC SEMIALDEHYDE DEHYDROGENASE"/>
    <property type="match status" value="1"/>
</dbReference>
<dbReference type="GO" id="GO:0016620">
    <property type="term" value="F:oxidoreductase activity, acting on the aldehyde or oxo group of donors, NAD or NADP as acceptor"/>
    <property type="evidence" value="ECO:0007669"/>
    <property type="project" value="InterPro"/>
</dbReference>
<organism evidence="5 6">
    <name type="scientific">Haemaphysalis longicornis</name>
    <name type="common">Bush tick</name>
    <dbReference type="NCBI Taxonomy" id="44386"/>
    <lineage>
        <taxon>Eukaryota</taxon>
        <taxon>Metazoa</taxon>
        <taxon>Ecdysozoa</taxon>
        <taxon>Arthropoda</taxon>
        <taxon>Chelicerata</taxon>
        <taxon>Arachnida</taxon>
        <taxon>Acari</taxon>
        <taxon>Parasitiformes</taxon>
        <taxon>Ixodida</taxon>
        <taxon>Ixodoidea</taxon>
        <taxon>Ixodidae</taxon>
        <taxon>Haemaphysalinae</taxon>
        <taxon>Haemaphysalis</taxon>
    </lineage>
</organism>
<evidence type="ECO:0000259" key="4">
    <source>
        <dbReference type="Pfam" id="PF00171"/>
    </source>
</evidence>
<proteinExistence type="inferred from homology"/>
<dbReference type="Gene3D" id="3.40.309.10">
    <property type="entry name" value="Aldehyde Dehydrogenase, Chain A, domain 2"/>
    <property type="match status" value="1"/>
</dbReference>